<dbReference type="AlphaFoldDB" id="A0A8X8Y2U7"/>
<evidence type="ECO:0000313" key="3">
    <source>
        <dbReference type="Proteomes" id="UP000298416"/>
    </source>
</evidence>
<feature type="compositionally biased region" description="Basic residues" evidence="1">
    <location>
        <begin position="22"/>
        <end position="35"/>
    </location>
</feature>
<dbReference type="Proteomes" id="UP000298416">
    <property type="component" value="Unassembled WGS sequence"/>
</dbReference>
<dbReference type="EMBL" id="PNBA02000006">
    <property type="protein sequence ID" value="KAG6422131.1"/>
    <property type="molecule type" value="Genomic_DNA"/>
</dbReference>
<reference evidence="2" key="1">
    <citation type="submission" date="2018-01" db="EMBL/GenBank/DDBJ databases">
        <authorList>
            <person name="Mao J.F."/>
        </authorList>
    </citation>
    <scope>NUCLEOTIDE SEQUENCE</scope>
    <source>
        <strain evidence="2">Huo1</strain>
        <tissue evidence="2">Leaf</tissue>
    </source>
</reference>
<reference evidence="2" key="2">
    <citation type="submission" date="2020-08" db="EMBL/GenBank/DDBJ databases">
        <title>Plant Genome Project.</title>
        <authorList>
            <person name="Zhang R.-G."/>
        </authorList>
    </citation>
    <scope>NUCLEOTIDE SEQUENCE</scope>
    <source>
        <strain evidence="2">Huo1</strain>
        <tissue evidence="2">Leaf</tissue>
    </source>
</reference>
<feature type="compositionally biased region" description="Basic and acidic residues" evidence="1">
    <location>
        <begin position="36"/>
        <end position="48"/>
    </location>
</feature>
<proteinExistence type="predicted"/>
<protein>
    <submittedName>
        <fullName evidence="2">Uncharacterized protein</fullName>
    </submittedName>
</protein>
<evidence type="ECO:0000256" key="1">
    <source>
        <dbReference type="SAM" id="MobiDB-lite"/>
    </source>
</evidence>
<name>A0A8X8Y2U7_SALSN</name>
<feature type="region of interest" description="Disordered" evidence="1">
    <location>
        <begin position="1"/>
        <end position="56"/>
    </location>
</feature>
<keyword evidence="3" id="KW-1185">Reference proteome</keyword>
<organism evidence="2">
    <name type="scientific">Salvia splendens</name>
    <name type="common">Scarlet sage</name>
    <dbReference type="NCBI Taxonomy" id="180675"/>
    <lineage>
        <taxon>Eukaryota</taxon>
        <taxon>Viridiplantae</taxon>
        <taxon>Streptophyta</taxon>
        <taxon>Embryophyta</taxon>
        <taxon>Tracheophyta</taxon>
        <taxon>Spermatophyta</taxon>
        <taxon>Magnoliopsida</taxon>
        <taxon>eudicotyledons</taxon>
        <taxon>Gunneridae</taxon>
        <taxon>Pentapetalae</taxon>
        <taxon>asterids</taxon>
        <taxon>lamiids</taxon>
        <taxon>Lamiales</taxon>
        <taxon>Lamiaceae</taxon>
        <taxon>Nepetoideae</taxon>
        <taxon>Mentheae</taxon>
        <taxon>Salviinae</taxon>
        <taxon>Salvia</taxon>
        <taxon>Salvia subgen. Calosphace</taxon>
        <taxon>core Calosphace</taxon>
    </lineage>
</organism>
<comment type="caution">
    <text evidence="2">The sequence shown here is derived from an EMBL/GenBank/DDBJ whole genome shotgun (WGS) entry which is preliminary data.</text>
</comment>
<feature type="compositionally biased region" description="Basic residues" evidence="1">
    <location>
        <begin position="1"/>
        <end position="10"/>
    </location>
</feature>
<evidence type="ECO:0000313" key="2">
    <source>
        <dbReference type="EMBL" id="KAG6422131.1"/>
    </source>
</evidence>
<sequence>MIIIKKKRRRSSESGSANGGNGRRKSASPARKHPGLARELREAGDGRRRVPPQGPAARLNFPCLAGLLPKPASHSATDVQAAAQEAAMQIAGRGMEMGVHDYFVYNHQHMELNHHDQLDYYPIWD</sequence>
<gene>
    <name evidence="2" type="ORF">SASPL_118694</name>
</gene>
<accession>A0A8X8Y2U7</accession>